<evidence type="ECO:0000313" key="2">
    <source>
        <dbReference type="Proteomes" id="UP000007485"/>
    </source>
</evidence>
<name>F0QXS2_VULM7</name>
<dbReference type="eggNOG" id="arCOG13789">
    <property type="taxonomic scope" value="Archaea"/>
</dbReference>
<dbReference type="HOGENOM" id="CLU_2056189_0_0_2"/>
<proteinExistence type="predicted"/>
<dbReference type="AlphaFoldDB" id="F0QXS2"/>
<dbReference type="EMBL" id="CP002529">
    <property type="protein sequence ID" value="ADY01235.1"/>
    <property type="molecule type" value="Genomic_DNA"/>
</dbReference>
<reference evidence="1 2" key="1">
    <citation type="journal article" date="2011" name="J. Bacteriol.">
        <title>Complete genome sequence of 'Vulcanisaeta moutnovskia' strain 768-28, a novel member of the hyperthermophilic crenarchaeal genus vulcanisaeta.</title>
        <authorList>
            <person name="Gumerov V.M."/>
            <person name="Mardanov A.V."/>
            <person name="Beletsky A.V."/>
            <person name="Prokofeva M.I."/>
            <person name="Bonch-Osmolovskaya E.A."/>
            <person name="Ravin N.V."/>
            <person name="Skryabin K.G."/>
        </authorList>
    </citation>
    <scope>NUCLEOTIDE SEQUENCE [LARGE SCALE GENOMIC DNA]</scope>
    <source>
        <strain evidence="1 2">768-28</strain>
    </source>
</reference>
<gene>
    <name evidence="1" type="ordered locus">VMUT_1028</name>
</gene>
<accession>F0QXS2</accession>
<sequence length="127" mass="14354">MHKLLVLCMSSEDVRRFRENPEVLIEALNDLLMTNPEALIRALMNRPETLIRFMTLTASLPLVIPTMLLRILAALVIPPGSYGDADALRARIGDVERRLDEIEGKMVKREDLEALIKELISKYGIKG</sequence>
<keyword evidence="2" id="KW-1185">Reference proteome</keyword>
<dbReference type="KEGG" id="vmo:VMUT_1028"/>
<dbReference type="Proteomes" id="UP000007485">
    <property type="component" value="Chromosome"/>
</dbReference>
<protein>
    <submittedName>
        <fullName evidence="1">Uncharacterized protein</fullName>
    </submittedName>
</protein>
<evidence type="ECO:0000313" key="1">
    <source>
        <dbReference type="EMBL" id="ADY01235.1"/>
    </source>
</evidence>
<organism evidence="1 2">
    <name type="scientific">Vulcanisaeta moutnovskia (strain 768-28)</name>
    <dbReference type="NCBI Taxonomy" id="985053"/>
    <lineage>
        <taxon>Archaea</taxon>
        <taxon>Thermoproteota</taxon>
        <taxon>Thermoprotei</taxon>
        <taxon>Thermoproteales</taxon>
        <taxon>Thermoproteaceae</taxon>
        <taxon>Vulcanisaeta</taxon>
    </lineage>
</organism>
<dbReference type="STRING" id="985053.VMUT_1028"/>